<dbReference type="GO" id="GO:0004497">
    <property type="term" value="F:monooxygenase activity"/>
    <property type="evidence" value="ECO:0007669"/>
    <property type="project" value="InterPro"/>
</dbReference>
<sequence length="473" mass="49661">MNPRTAPERILVIGSGITALCAALAFARALPRARVTLVATPLRPDALADRLPALDTRALALLARFGVDERVLLAAAAATHRVGQRFAWGGAPFTVEEGDGLPLLAGASLHQLWRAHGDGPLHALVPGAALAAAERFVHPDEEIGALRARFDYALRLDPGEAPALLAAVAHAAGVHMVSAGRAVPAPDGGATIDGEHVTADLVVDAAGPRESDDWIDWRETLPADRLLLAAGPPAPSPTDHYQAVADGWTARWPLARRTLTGFAYAGAITDDARARRAFGTGAEGVAIRPGRRATPLTGRLLALGDAAAAPGPLGWHGLPLALAQLELALDLMPARNDAPDIAAEYNRRAGTMAERVHAYAAAFYLAGEARKGAFWHALRDRAAPPELATARAQFGRRGTLPPIEDAMIARGSWQQALTGLGIRPEIADPLAVSVPRTSAVAALTQLRQAVAALAGALPPYPDMLAAMRRDERR</sequence>
<gene>
    <name evidence="1" type="ORF">GCM10011380_31810</name>
</gene>
<dbReference type="InterPro" id="IPR006905">
    <property type="entry name" value="Flavin_halogenase"/>
</dbReference>
<accession>A0A916TCF1</accession>
<dbReference type="Gene3D" id="3.50.50.60">
    <property type="entry name" value="FAD/NAD(P)-binding domain"/>
    <property type="match status" value="1"/>
</dbReference>
<evidence type="ECO:0000313" key="1">
    <source>
        <dbReference type="EMBL" id="GGB39995.1"/>
    </source>
</evidence>
<proteinExistence type="predicted"/>
<name>A0A916TCF1_9SPHN</name>
<dbReference type="Pfam" id="PF04820">
    <property type="entry name" value="Trp_halogenase"/>
    <property type="match status" value="1"/>
</dbReference>
<dbReference type="Proteomes" id="UP000623067">
    <property type="component" value="Unassembled WGS sequence"/>
</dbReference>
<reference evidence="1" key="1">
    <citation type="journal article" date="2014" name="Int. J. Syst. Evol. Microbiol.">
        <title>Complete genome sequence of Corynebacterium casei LMG S-19264T (=DSM 44701T), isolated from a smear-ripened cheese.</title>
        <authorList>
            <consortium name="US DOE Joint Genome Institute (JGI-PGF)"/>
            <person name="Walter F."/>
            <person name="Albersmeier A."/>
            <person name="Kalinowski J."/>
            <person name="Ruckert C."/>
        </authorList>
    </citation>
    <scope>NUCLEOTIDE SEQUENCE</scope>
    <source>
        <strain evidence="1">CGMCC 1.15330</strain>
    </source>
</reference>
<dbReference type="EMBL" id="BMIH01000005">
    <property type="protein sequence ID" value="GGB39995.1"/>
    <property type="molecule type" value="Genomic_DNA"/>
</dbReference>
<evidence type="ECO:0000313" key="2">
    <source>
        <dbReference type="Proteomes" id="UP000623067"/>
    </source>
</evidence>
<organism evidence="1 2">
    <name type="scientific">Sphingomonas metalli</name>
    <dbReference type="NCBI Taxonomy" id="1779358"/>
    <lineage>
        <taxon>Bacteria</taxon>
        <taxon>Pseudomonadati</taxon>
        <taxon>Pseudomonadota</taxon>
        <taxon>Alphaproteobacteria</taxon>
        <taxon>Sphingomonadales</taxon>
        <taxon>Sphingomonadaceae</taxon>
        <taxon>Sphingomonas</taxon>
    </lineage>
</organism>
<comment type="caution">
    <text evidence="1">The sequence shown here is derived from an EMBL/GenBank/DDBJ whole genome shotgun (WGS) entry which is preliminary data.</text>
</comment>
<dbReference type="InterPro" id="IPR036188">
    <property type="entry name" value="FAD/NAD-bd_sf"/>
</dbReference>
<dbReference type="SUPFAM" id="SSF51905">
    <property type="entry name" value="FAD/NAD(P)-binding domain"/>
    <property type="match status" value="1"/>
</dbReference>
<dbReference type="AlphaFoldDB" id="A0A916TCF1"/>
<protein>
    <submittedName>
        <fullName evidence="1">Tryptophan halogenase</fullName>
    </submittedName>
</protein>
<keyword evidence="2" id="KW-1185">Reference proteome</keyword>
<dbReference type="RefSeq" id="WP_188660125.1">
    <property type="nucleotide sequence ID" value="NZ_BMIH01000005.1"/>
</dbReference>
<reference evidence="1" key="2">
    <citation type="submission" date="2020-09" db="EMBL/GenBank/DDBJ databases">
        <authorList>
            <person name="Sun Q."/>
            <person name="Zhou Y."/>
        </authorList>
    </citation>
    <scope>NUCLEOTIDE SEQUENCE</scope>
    <source>
        <strain evidence="1">CGMCC 1.15330</strain>
    </source>
</reference>